<dbReference type="EC" id="2.4.-.-" evidence="9"/>
<dbReference type="GO" id="GO:0016757">
    <property type="term" value="F:glycosyltransferase activity"/>
    <property type="evidence" value="ECO:0007669"/>
    <property type="project" value="UniProtKB-KW"/>
</dbReference>
<keyword evidence="10" id="KW-1185">Reference proteome</keyword>
<dbReference type="Pfam" id="PF09594">
    <property type="entry name" value="GT87"/>
    <property type="match status" value="1"/>
</dbReference>
<evidence type="ECO:0000256" key="6">
    <source>
        <dbReference type="ARBA" id="ARBA00023136"/>
    </source>
</evidence>
<feature type="transmembrane region" description="Helical" evidence="8">
    <location>
        <begin position="310"/>
        <end position="327"/>
    </location>
</feature>
<evidence type="ECO:0000256" key="2">
    <source>
        <dbReference type="ARBA" id="ARBA00022475"/>
    </source>
</evidence>
<feature type="transmembrane region" description="Helical" evidence="8">
    <location>
        <begin position="363"/>
        <end position="385"/>
    </location>
</feature>
<feature type="transmembrane region" description="Helical" evidence="8">
    <location>
        <begin position="286"/>
        <end position="304"/>
    </location>
</feature>
<keyword evidence="4 8" id="KW-0812">Transmembrane</keyword>
<accession>A0ABV8PYH9</accession>
<comment type="caution">
    <text evidence="9">The sequence shown here is derived from an EMBL/GenBank/DDBJ whole genome shotgun (WGS) entry which is preliminary data.</text>
</comment>
<protein>
    <submittedName>
        <fullName evidence="9">Glycosyltransferase family 87 protein</fullName>
        <ecNumber evidence="9">2.4.-.-</ecNumber>
    </submittedName>
</protein>
<keyword evidence="9" id="KW-0328">Glycosyltransferase</keyword>
<evidence type="ECO:0000313" key="9">
    <source>
        <dbReference type="EMBL" id="MFC4232012.1"/>
    </source>
</evidence>
<feature type="transmembrane region" description="Helical" evidence="8">
    <location>
        <begin position="192"/>
        <end position="216"/>
    </location>
</feature>
<name>A0ABV8PYH9_9BACT</name>
<evidence type="ECO:0000313" key="10">
    <source>
        <dbReference type="Proteomes" id="UP001595906"/>
    </source>
</evidence>
<organism evidence="9 10">
    <name type="scientific">Parasediminibacterium paludis</name>
    <dbReference type="NCBI Taxonomy" id="908966"/>
    <lineage>
        <taxon>Bacteria</taxon>
        <taxon>Pseudomonadati</taxon>
        <taxon>Bacteroidota</taxon>
        <taxon>Chitinophagia</taxon>
        <taxon>Chitinophagales</taxon>
        <taxon>Chitinophagaceae</taxon>
        <taxon>Parasediminibacterium</taxon>
    </lineage>
</organism>
<evidence type="ECO:0000256" key="3">
    <source>
        <dbReference type="ARBA" id="ARBA00022679"/>
    </source>
</evidence>
<evidence type="ECO:0000256" key="7">
    <source>
        <dbReference type="ARBA" id="ARBA00024033"/>
    </source>
</evidence>
<feature type="transmembrane region" description="Helical" evidence="8">
    <location>
        <begin position="12"/>
        <end position="32"/>
    </location>
</feature>
<dbReference type="InterPro" id="IPR018584">
    <property type="entry name" value="GT87"/>
</dbReference>
<comment type="subcellular location">
    <subcellularLocation>
        <location evidence="1">Cell membrane</location>
        <topology evidence="1">Multi-pass membrane protein</topology>
    </subcellularLocation>
</comment>
<dbReference type="RefSeq" id="WP_379013694.1">
    <property type="nucleotide sequence ID" value="NZ_JBHSDC010000016.1"/>
</dbReference>
<sequence length="395" mass="45476">MNIVNKEVKIFKYTLSFPTILWFLLAAIAVTLELSRGLDSVNNYLIYKGVFQHTLQRQHLYLQYPTEYDDANHYGPLFSIIIAPFALLNNYVGCFLWCIANAATLFIAIKYLPLSGHQKNVMLLITAVEMMTSTHSVQFNPMLTSWMLLAFILVEKELDIWATLFIVAGFYVKLYGIVGLAFFFFSKHKIKFIGWFIFWLVALFCLPMLISSPAFIVQSYHDWYHSLVAKNLQNTDSSIAMNLQDLSVLGMVRRIFKIDNLRNTFITIPAAILLLLPYIRVNQYKFVLYRLSYLGLLLISVVIFSTSAESPTYVIAVTGVAIWFVVQSVPKPKWVYLLLIFAMIVTTFSVTDVFPHSVRVNFFIAYALKALPCFCVWLVLLYQLLFKKYHLAISQ</sequence>
<gene>
    <name evidence="9" type="ORF">ACFOW1_08925</name>
</gene>
<proteinExistence type="inferred from homology"/>
<evidence type="ECO:0000256" key="5">
    <source>
        <dbReference type="ARBA" id="ARBA00022989"/>
    </source>
</evidence>
<keyword evidence="3 9" id="KW-0808">Transferase</keyword>
<comment type="similarity">
    <text evidence="7">Belongs to the glycosyltransferase 87 family.</text>
</comment>
<reference evidence="10" key="1">
    <citation type="journal article" date="2019" name="Int. J. Syst. Evol. Microbiol.">
        <title>The Global Catalogue of Microorganisms (GCM) 10K type strain sequencing project: providing services to taxonomists for standard genome sequencing and annotation.</title>
        <authorList>
            <consortium name="The Broad Institute Genomics Platform"/>
            <consortium name="The Broad Institute Genome Sequencing Center for Infectious Disease"/>
            <person name="Wu L."/>
            <person name="Ma J."/>
        </authorList>
    </citation>
    <scope>NUCLEOTIDE SEQUENCE [LARGE SCALE GENOMIC DNA]</scope>
    <source>
        <strain evidence="10">CECT 8010</strain>
    </source>
</reference>
<evidence type="ECO:0000256" key="4">
    <source>
        <dbReference type="ARBA" id="ARBA00022692"/>
    </source>
</evidence>
<keyword evidence="5 8" id="KW-1133">Transmembrane helix</keyword>
<evidence type="ECO:0000256" key="8">
    <source>
        <dbReference type="SAM" id="Phobius"/>
    </source>
</evidence>
<evidence type="ECO:0000256" key="1">
    <source>
        <dbReference type="ARBA" id="ARBA00004651"/>
    </source>
</evidence>
<feature type="transmembrane region" description="Helical" evidence="8">
    <location>
        <begin position="77"/>
        <end position="109"/>
    </location>
</feature>
<keyword evidence="2" id="KW-1003">Cell membrane</keyword>
<dbReference type="EMBL" id="JBHSDC010000016">
    <property type="protein sequence ID" value="MFC4232012.1"/>
    <property type="molecule type" value="Genomic_DNA"/>
</dbReference>
<dbReference type="Proteomes" id="UP001595906">
    <property type="component" value="Unassembled WGS sequence"/>
</dbReference>
<feature type="transmembrane region" description="Helical" evidence="8">
    <location>
        <begin position="261"/>
        <end position="279"/>
    </location>
</feature>
<keyword evidence="6 8" id="KW-0472">Membrane</keyword>
<feature type="transmembrane region" description="Helical" evidence="8">
    <location>
        <begin position="334"/>
        <end position="351"/>
    </location>
</feature>
<feature type="transmembrane region" description="Helical" evidence="8">
    <location>
        <begin position="160"/>
        <end position="185"/>
    </location>
</feature>